<dbReference type="KEGG" id="marb:CJ263_12230"/>
<dbReference type="Proteomes" id="UP000215244">
    <property type="component" value="Chromosome"/>
</dbReference>
<organism evidence="1 2">
    <name type="scientific">Maribacter cobaltidurans</name>
    <dbReference type="NCBI Taxonomy" id="1178778"/>
    <lineage>
        <taxon>Bacteria</taxon>
        <taxon>Pseudomonadati</taxon>
        <taxon>Bacteroidota</taxon>
        <taxon>Flavobacteriia</taxon>
        <taxon>Flavobacteriales</taxon>
        <taxon>Flavobacteriaceae</taxon>
        <taxon>Maribacter</taxon>
    </lineage>
</organism>
<evidence type="ECO:0000313" key="2">
    <source>
        <dbReference type="Proteomes" id="UP000215244"/>
    </source>
</evidence>
<keyword evidence="2" id="KW-1185">Reference proteome</keyword>
<proteinExistence type="predicted"/>
<dbReference type="EMBL" id="CP022957">
    <property type="protein sequence ID" value="ASV30918.1"/>
    <property type="molecule type" value="Genomic_DNA"/>
</dbReference>
<name>A0A223V7E0_9FLAO</name>
<accession>A0A223V7E0</accession>
<gene>
    <name evidence="1" type="ORF">CJ263_12230</name>
</gene>
<evidence type="ECO:0000313" key="1">
    <source>
        <dbReference type="EMBL" id="ASV30918.1"/>
    </source>
</evidence>
<sequence>MTYFILVSFVKPEIFRFRKYLLPFNSFLHANGFHNFFAKKNLSLLPTGDNQFGYSIYGFELFFCATPNH</sequence>
<reference evidence="1 2" key="1">
    <citation type="submission" date="2017-08" db="EMBL/GenBank/DDBJ databases">
        <title>The complete genome sequence of Maribacter sp. B1, isolated from deep-sea sediment.</title>
        <authorList>
            <person name="Wu Y.-H."/>
            <person name="Cheng H."/>
            <person name="Xu X.-W."/>
        </authorList>
    </citation>
    <scope>NUCLEOTIDE SEQUENCE [LARGE SCALE GENOMIC DNA]</scope>
    <source>
        <strain evidence="1 2">B1</strain>
    </source>
</reference>
<dbReference type="AlphaFoldDB" id="A0A223V7E0"/>
<protein>
    <submittedName>
        <fullName evidence="1">Uncharacterized protein</fullName>
    </submittedName>
</protein>